<proteinExistence type="predicted"/>
<reference evidence="2 3" key="1">
    <citation type="journal article" date="2017" name="Genome Med.">
        <title>A novel Ruminococcus gnavus clade enriched in inflammatory bowel disease patients.</title>
        <authorList>
            <person name="Hall A.B."/>
            <person name="Yassour M."/>
            <person name="Sauk J."/>
            <person name="Garner A."/>
            <person name="Jiang X."/>
            <person name="Arthur T."/>
            <person name="Lagoudas G.K."/>
            <person name="Vatanen T."/>
            <person name="Fornelos N."/>
            <person name="Wilson R."/>
            <person name="Bertha M."/>
            <person name="Cohen M."/>
            <person name="Garber J."/>
            <person name="Khalili H."/>
            <person name="Gevers D."/>
            <person name="Ananthakrishnan A.N."/>
            <person name="Kugathasan S."/>
            <person name="Lander E.S."/>
            <person name="Blainey P."/>
            <person name="Vlamakis H."/>
            <person name="Xavier R.J."/>
            <person name="Huttenhower C."/>
        </authorList>
    </citation>
    <scope>NUCLEOTIDE SEQUENCE [LARGE SCALE GENOMIC DNA]</scope>
    <source>
        <strain evidence="2 3">RJX1128</strain>
    </source>
</reference>
<dbReference type="AlphaFoldDB" id="A0A2N5PZ51"/>
<evidence type="ECO:0000256" key="1">
    <source>
        <dbReference type="SAM" id="MobiDB-lite"/>
    </source>
</evidence>
<accession>A0A2N5PZ51</accession>
<dbReference type="RefSeq" id="WP_101882576.1">
    <property type="nucleotide sequence ID" value="NZ_NIHW01000023.1"/>
</dbReference>
<dbReference type="Gene3D" id="1.20.140.160">
    <property type="match status" value="1"/>
</dbReference>
<evidence type="ECO:0008006" key="4">
    <source>
        <dbReference type="Google" id="ProtNLM"/>
    </source>
</evidence>
<sequence length="186" mass="21717">MEDRIYTFYDKYQKVRYENVTAEELDFLNKSYNKDKYLMRDQYIRQNICLFSSLETEEGNFTDYLADRNADVAQQITSEIFFKELFSDLTEREKKIVCENLVEGKSLGEVADSLKICYRQASRDKKSALSKMLKRMKAAGYRSYAEAERELLNNGGFAPTQMDAQNSIQRKRTGAVRLPSDSVKRK</sequence>
<feature type="region of interest" description="Disordered" evidence="1">
    <location>
        <begin position="155"/>
        <end position="186"/>
    </location>
</feature>
<comment type="caution">
    <text evidence="2">The sequence shown here is derived from an EMBL/GenBank/DDBJ whole genome shotgun (WGS) entry which is preliminary data.</text>
</comment>
<dbReference type="EMBL" id="NIHW01000023">
    <property type="protein sequence ID" value="PLT85723.1"/>
    <property type="molecule type" value="Genomic_DNA"/>
</dbReference>
<dbReference type="SUPFAM" id="SSF88659">
    <property type="entry name" value="Sigma3 and sigma4 domains of RNA polymerase sigma factors"/>
    <property type="match status" value="1"/>
</dbReference>
<evidence type="ECO:0000313" key="3">
    <source>
        <dbReference type="Proteomes" id="UP000234840"/>
    </source>
</evidence>
<dbReference type="InterPro" id="IPR013324">
    <property type="entry name" value="RNA_pol_sigma_r3/r4-like"/>
</dbReference>
<evidence type="ECO:0000313" key="2">
    <source>
        <dbReference type="EMBL" id="PLT85723.1"/>
    </source>
</evidence>
<protein>
    <recommendedName>
        <fullName evidence="4">Sigma-70 family RNA polymerase sigma factor</fullName>
    </recommendedName>
</protein>
<name>A0A2N5PZ51_MEDGN</name>
<dbReference type="Proteomes" id="UP000234840">
    <property type="component" value="Unassembled WGS sequence"/>
</dbReference>
<gene>
    <name evidence="2" type="ORF">CDL20_09555</name>
</gene>
<organism evidence="2 3">
    <name type="scientific">Mediterraneibacter gnavus</name>
    <name type="common">Ruminococcus gnavus</name>
    <dbReference type="NCBI Taxonomy" id="33038"/>
    <lineage>
        <taxon>Bacteria</taxon>
        <taxon>Bacillati</taxon>
        <taxon>Bacillota</taxon>
        <taxon>Clostridia</taxon>
        <taxon>Lachnospirales</taxon>
        <taxon>Lachnospiraceae</taxon>
        <taxon>Mediterraneibacter</taxon>
    </lineage>
</organism>